<sequence>MNDIYDDADFEDRSDVDCCRVCRAEGTNEKPLHYPCLCTGSIKYIHQECLILWLKHSKKEYCELCNHKFTFRPVYSPDMPKSIPLVELIQGLGKNILRALRYWLHYTLVVVAWLGIVPLTAYRVYKCLFAGSLHSLIVLPMDMLSLENILLDIVYGGVVVGITVSSFIMLLWLREQFTIHGGPDWLNDQDNVQAIQIDVFIRNLIAHRLNNGNHQDERNPAILENPGPLEHEENHIALPHVNNIDHGLENIDNDHAEQNENEEIINANEDDGNVFEEGGWNPDAILEDLTWEKFLGIDGSFVFLEHVFWIISLNTTFVLVFAFCPYHVGQALLSWAKINGEITGTDFDGGVILLCGYLFIAISLILVYSGLRYTSFKRVRKTIGLCYVILKVSLLMVLEIGLFPLICGWWLDICSLPLFAITLKDRKESFIYAPGTTTFLHWLAGMLYVFYFAAFVMLVREILRPGVLWFIRNINDPQFHPVKEMIRLSVLGHSRRFLLSLVVFGTTILVLVWIPVQVIKFTCKSLTPYNMSLSGDAPISEMSLELLLLQVILPAFLEQGHARKWLKVFIHFWVHVAASVLDLQSYLVGDVDLKDCPPERIIHVDNQGKWQRGPVPKGIPLENALEGVGSPTVRAYVRSPNFGIKLTILISCCIVSFVLASFCCFTIPVLVGRFVLSLFFDNTVIHELYTAAAGFYLIWLFLRALTTIYAYPAGYQGVLKKMKTLSLVIIKTFVTTIALFGFVPLLLGTFFELVVVIPLRVPLDQTPLLYLWQDWALGILHLKIICAIIMVGPDWWLKDAIDRVYRNGFMNINLSFILKNIIAPVCVTLLLAITAPYFAAKGVLPLLGFGPEFVTMCLRRMYPTLMLLVLFTGIIILQGKQFRSLYEKIKNEKYLIGKVLVNYERKPKPESPESAAIIKSEGI</sequence>
<reference evidence="16" key="1">
    <citation type="submission" date="2025-08" db="UniProtKB">
        <authorList>
            <consortium name="RefSeq"/>
        </authorList>
    </citation>
    <scope>IDENTIFICATION</scope>
</reference>
<feature type="transmembrane region" description="Helical" evidence="13">
    <location>
        <begin position="688"/>
        <end position="711"/>
    </location>
</feature>
<evidence type="ECO:0000256" key="5">
    <source>
        <dbReference type="ARBA" id="ARBA00022679"/>
    </source>
</evidence>
<keyword evidence="7" id="KW-0479">Metal-binding</keyword>
<feature type="transmembrane region" description="Helical" evidence="13">
    <location>
        <begin position="817"/>
        <end position="840"/>
    </location>
</feature>
<organism evidence="15 16">
    <name type="scientific">Hydra vulgaris</name>
    <name type="common">Hydra</name>
    <name type="synonym">Hydra attenuata</name>
    <dbReference type="NCBI Taxonomy" id="6087"/>
    <lineage>
        <taxon>Eukaryota</taxon>
        <taxon>Metazoa</taxon>
        <taxon>Cnidaria</taxon>
        <taxon>Hydrozoa</taxon>
        <taxon>Hydroidolina</taxon>
        <taxon>Anthoathecata</taxon>
        <taxon>Aplanulata</taxon>
        <taxon>Hydridae</taxon>
        <taxon>Hydra</taxon>
    </lineage>
</organism>
<dbReference type="InterPro" id="IPR056521">
    <property type="entry name" value="MARCHF6-like_C"/>
</dbReference>
<keyword evidence="12 13" id="KW-0472">Membrane</keyword>
<gene>
    <name evidence="16" type="primary">LOC100203131</name>
</gene>
<dbReference type="CDD" id="cd16702">
    <property type="entry name" value="RING_CH-C4HC3_MARCH6"/>
    <property type="match status" value="1"/>
</dbReference>
<dbReference type="SUPFAM" id="SSF57850">
    <property type="entry name" value="RING/U-box"/>
    <property type="match status" value="1"/>
</dbReference>
<dbReference type="Pfam" id="PF23113">
    <property type="entry name" value="MARCHF6_C"/>
    <property type="match status" value="1"/>
</dbReference>
<comment type="subcellular location">
    <subcellularLocation>
        <location evidence="2">Membrane</location>
        <topology evidence="2">Multi-pass membrane protein</topology>
    </subcellularLocation>
</comment>
<dbReference type="InterPro" id="IPR011016">
    <property type="entry name" value="Znf_RING-CH"/>
</dbReference>
<evidence type="ECO:0000256" key="12">
    <source>
        <dbReference type="ARBA" id="ARBA00023136"/>
    </source>
</evidence>
<feature type="transmembrane region" description="Helical" evidence="13">
    <location>
        <begin position="732"/>
        <end position="755"/>
    </location>
</feature>
<feature type="transmembrane region" description="Helical" evidence="13">
    <location>
        <begin position="153"/>
        <end position="173"/>
    </location>
</feature>
<keyword evidence="9" id="KW-0833">Ubl conjugation pathway</keyword>
<evidence type="ECO:0000256" key="10">
    <source>
        <dbReference type="ARBA" id="ARBA00022833"/>
    </source>
</evidence>
<feature type="transmembrane region" description="Helical" evidence="13">
    <location>
        <begin position="103"/>
        <end position="125"/>
    </location>
</feature>
<feature type="transmembrane region" description="Helical" evidence="13">
    <location>
        <begin position="497"/>
        <end position="519"/>
    </location>
</feature>
<feature type="transmembrane region" description="Helical" evidence="13">
    <location>
        <begin position="860"/>
        <end position="879"/>
    </location>
</feature>
<feature type="domain" description="RING-CH-type" evidence="14">
    <location>
        <begin position="11"/>
        <end position="72"/>
    </location>
</feature>
<keyword evidence="5" id="KW-0808">Transferase</keyword>
<dbReference type="EC" id="2.3.2.27" evidence="4"/>
<evidence type="ECO:0000256" key="3">
    <source>
        <dbReference type="ARBA" id="ARBA00004906"/>
    </source>
</evidence>
<keyword evidence="8" id="KW-0863">Zinc-finger</keyword>
<keyword evidence="11 13" id="KW-1133">Transmembrane helix</keyword>
<evidence type="ECO:0000256" key="9">
    <source>
        <dbReference type="ARBA" id="ARBA00022786"/>
    </source>
</evidence>
<name>A0ABM4DPQ9_HYDVU</name>
<keyword evidence="10" id="KW-0862">Zinc</keyword>
<evidence type="ECO:0000313" key="16">
    <source>
        <dbReference type="RefSeq" id="XP_065676569.1"/>
    </source>
</evidence>
<dbReference type="Pfam" id="PF12906">
    <property type="entry name" value="RINGv"/>
    <property type="match status" value="1"/>
</dbReference>
<protein>
    <recommendedName>
        <fullName evidence="4">RING-type E3 ubiquitin transferase</fullName>
        <ecNumber evidence="4">2.3.2.27</ecNumber>
    </recommendedName>
</protein>
<feature type="transmembrane region" description="Helical" evidence="13">
    <location>
        <begin position="775"/>
        <end position="797"/>
    </location>
</feature>
<feature type="transmembrane region" description="Helical" evidence="13">
    <location>
        <begin position="648"/>
        <end position="676"/>
    </location>
</feature>
<evidence type="ECO:0000256" key="11">
    <source>
        <dbReference type="ARBA" id="ARBA00022989"/>
    </source>
</evidence>
<comment type="catalytic activity">
    <reaction evidence="1">
        <text>S-ubiquitinyl-[E2 ubiquitin-conjugating enzyme]-L-cysteine + [acceptor protein]-L-lysine = [E2 ubiquitin-conjugating enzyme]-L-cysteine + N(6)-ubiquitinyl-[acceptor protein]-L-lysine.</text>
        <dbReference type="EC" id="2.3.2.27"/>
    </reaction>
</comment>
<dbReference type="SMART" id="SM00744">
    <property type="entry name" value="RINGv"/>
    <property type="match status" value="1"/>
</dbReference>
<evidence type="ECO:0000256" key="6">
    <source>
        <dbReference type="ARBA" id="ARBA00022692"/>
    </source>
</evidence>
<evidence type="ECO:0000256" key="8">
    <source>
        <dbReference type="ARBA" id="ARBA00022771"/>
    </source>
</evidence>
<feature type="transmembrane region" description="Helical" evidence="13">
    <location>
        <begin position="349"/>
        <end position="371"/>
    </location>
</feature>
<evidence type="ECO:0000256" key="13">
    <source>
        <dbReference type="SAM" id="Phobius"/>
    </source>
</evidence>
<evidence type="ECO:0000256" key="4">
    <source>
        <dbReference type="ARBA" id="ARBA00012483"/>
    </source>
</evidence>
<feature type="transmembrane region" description="Helical" evidence="13">
    <location>
        <begin position="383"/>
        <end position="411"/>
    </location>
</feature>
<evidence type="ECO:0000259" key="14">
    <source>
        <dbReference type="PROSITE" id="PS51292"/>
    </source>
</evidence>
<dbReference type="PANTHER" id="PTHR13145:SF0">
    <property type="entry name" value="E3 UBIQUITIN-PROTEIN LIGASE MARCHF6"/>
    <property type="match status" value="1"/>
</dbReference>
<dbReference type="RefSeq" id="XP_065676569.1">
    <property type="nucleotide sequence ID" value="XM_065820497.1"/>
</dbReference>
<evidence type="ECO:0000256" key="2">
    <source>
        <dbReference type="ARBA" id="ARBA00004141"/>
    </source>
</evidence>
<dbReference type="Proteomes" id="UP001652625">
    <property type="component" value="Chromosome 15"/>
</dbReference>
<evidence type="ECO:0000256" key="1">
    <source>
        <dbReference type="ARBA" id="ARBA00000900"/>
    </source>
</evidence>
<feature type="transmembrane region" description="Helical" evidence="13">
    <location>
        <begin position="439"/>
        <end position="459"/>
    </location>
</feature>
<comment type="pathway">
    <text evidence="3">Protein modification; protein ubiquitination.</text>
</comment>
<feature type="transmembrane region" description="Helical" evidence="13">
    <location>
        <begin position="539"/>
        <end position="557"/>
    </location>
</feature>
<keyword evidence="15" id="KW-1185">Reference proteome</keyword>
<evidence type="ECO:0000256" key="7">
    <source>
        <dbReference type="ARBA" id="ARBA00022723"/>
    </source>
</evidence>
<dbReference type="InterPro" id="IPR013083">
    <property type="entry name" value="Znf_RING/FYVE/PHD"/>
</dbReference>
<keyword evidence="6 13" id="KW-0812">Transmembrane</keyword>
<dbReference type="GeneID" id="100203131"/>
<feature type="transmembrane region" description="Helical" evidence="13">
    <location>
        <begin position="307"/>
        <end position="329"/>
    </location>
</feature>
<dbReference type="PROSITE" id="PS51292">
    <property type="entry name" value="ZF_RING_CH"/>
    <property type="match status" value="1"/>
</dbReference>
<accession>A0ABM4DPQ9</accession>
<dbReference type="PANTHER" id="PTHR13145">
    <property type="entry name" value="SSM4 PROTEIN"/>
    <property type="match status" value="1"/>
</dbReference>
<proteinExistence type="predicted"/>
<evidence type="ECO:0000313" key="15">
    <source>
        <dbReference type="Proteomes" id="UP001652625"/>
    </source>
</evidence>
<dbReference type="Gene3D" id="3.30.40.10">
    <property type="entry name" value="Zinc/RING finger domain, C3HC4 (zinc finger)"/>
    <property type="match status" value="1"/>
</dbReference>